<keyword evidence="2" id="KW-1185">Reference proteome</keyword>
<dbReference type="Proteomes" id="UP000030651">
    <property type="component" value="Unassembled WGS sequence"/>
</dbReference>
<gene>
    <name evidence="1" type="ORF">PFICI_00954</name>
</gene>
<dbReference type="HOGENOM" id="CLU_071352_0_0_1"/>
<evidence type="ECO:0000313" key="1">
    <source>
        <dbReference type="EMBL" id="ETS87126.1"/>
    </source>
</evidence>
<protein>
    <submittedName>
        <fullName evidence="1">Uncharacterized protein</fullName>
    </submittedName>
</protein>
<dbReference type="PANTHER" id="PTHR38797:SF4">
    <property type="entry name" value="NUCLEAR PORE COMPLEX PROTEIN NUP85"/>
    <property type="match status" value="1"/>
</dbReference>
<organism evidence="1 2">
    <name type="scientific">Pestalotiopsis fici (strain W106-1 / CGMCC3.15140)</name>
    <dbReference type="NCBI Taxonomy" id="1229662"/>
    <lineage>
        <taxon>Eukaryota</taxon>
        <taxon>Fungi</taxon>
        <taxon>Dikarya</taxon>
        <taxon>Ascomycota</taxon>
        <taxon>Pezizomycotina</taxon>
        <taxon>Sordariomycetes</taxon>
        <taxon>Xylariomycetidae</taxon>
        <taxon>Amphisphaeriales</taxon>
        <taxon>Sporocadaceae</taxon>
        <taxon>Pestalotiopsis</taxon>
    </lineage>
</organism>
<reference evidence="2" key="1">
    <citation type="journal article" date="2015" name="BMC Genomics">
        <title>Genomic and transcriptomic analysis of the endophytic fungus Pestalotiopsis fici reveals its lifestyle and high potential for synthesis of natural products.</title>
        <authorList>
            <person name="Wang X."/>
            <person name="Zhang X."/>
            <person name="Liu L."/>
            <person name="Xiang M."/>
            <person name="Wang W."/>
            <person name="Sun X."/>
            <person name="Che Y."/>
            <person name="Guo L."/>
            <person name="Liu G."/>
            <person name="Guo L."/>
            <person name="Wang C."/>
            <person name="Yin W.B."/>
            <person name="Stadler M."/>
            <person name="Zhang X."/>
            <person name="Liu X."/>
        </authorList>
    </citation>
    <scope>NUCLEOTIDE SEQUENCE [LARGE SCALE GENOMIC DNA]</scope>
    <source>
        <strain evidence="2">W106-1 / CGMCC3.15140</strain>
    </source>
</reference>
<proteinExistence type="predicted"/>
<dbReference type="EMBL" id="KI912109">
    <property type="protein sequence ID" value="ETS87126.1"/>
    <property type="molecule type" value="Genomic_DNA"/>
</dbReference>
<dbReference type="GeneID" id="19265967"/>
<dbReference type="RefSeq" id="XP_007827726.1">
    <property type="nucleotide sequence ID" value="XM_007829535.1"/>
</dbReference>
<dbReference type="Pfam" id="PF12311">
    <property type="entry name" value="DUF3632"/>
    <property type="match status" value="1"/>
</dbReference>
<dbReference type="KEGG" id="pfy:PFICI_00954"/>
<dbReference type="eggNOG" id="ENOG502RWKT">
    <property type="taxonomic scope" value="Eukaryota"/>
</dbReference>
<evidence type="ECO:0000313" key="2">
    <source>
        <dbReference type="Proteomes" id="UP000030651"/>
    </source>
</evidence>
<dbReference type="AlphaFoldDB" id="W3XPE0"/>
<dbReference type="InterPro" id="IPR053204">
    <property type="entry name" value="Oxopyrrolidines_Biosynth-assoc"/>
</dbReference>
<dbReference type="PANTHER" id="PTHR38797">
    <property type="entry name" value="NUCLEAR PORE COMPLEX PROTEIN NUP85-RELATED"/>
    <property type="match status" value="1"/>
</dbReference>
<sequence length="304" mass="33717">MDSNQHTAGAIRVLELGRQMFMNEATRGDDNTLWDTMGACIRGLTRRFASRSGGDDRPMEATVAELHNIWFMFTLAASNIDADHPAQDRLTRTILWARETGVLTATKGAATEAITTSDGRIWVDLPFLVDDVRTAWEKAMISTEDGAAAKARNLAAGIARLAGLGLRNDAFTACGLDIIERSLEKEPSGPFTPLQLLAMVEVWLRYAGDKLFTLTSEHHTFGTRWDGTETGASVTEAEDDDARINVLTRARVLTWDRRLLELKSNDDADVSAAAERCRHMMQWCCLCLYGKGIEPWVEDEIPEP</sequence>
<accession>W3XPE0</accession>
<dbReference type="InterPro" id="IPR022085">
    <property type="entry name" value="OpdG"/>
</dbReference>
<dbReference type="InParanoid" id="W3XPE0"/>
<name>W3XPE0_PESFW</name>
<dbReference type="OrthoDB" id="5403091at2759"/>